<evidence type="ECO:0000313" key="1">
    <source>
        <dbReference type="EMBL" id="KAK2190506.1"/>
    </source>
</evidence>
<dbReference type="EMBL" id="JAODUO010000078">
    <property type="protein sequence ID" value="KAK2190506.1"/>
    <property type="molecule type" value="Genomic_DNA"/>
</dbReference>
<comment type="caution">
    <text evidence="1">The sequence shown here is derived from an EMBL/GenBank/DDBJ whole genome shotgun (WGS) entry which is preliminary data.</text>
</comment>
<dbReference type="Proteomes" id="UP001209878">
    <property type="component" value="Unassembled WGS sequence"/>
</dbReference>
<reference evidence="1" key="1">
    <citation type="journal article" date="2023" name="Mol. Biol. Evol.">
        <title>Third-Generation Sequencing Reveals the Adaptive Role of the Epigenome in Three Deep-Sea Polychaetes.</title>
        <authorList>
            <person name="Perez M."/>
            <person name="Aroh O."/>
            <person name="Sun Y."/>
            <person name="Lan Y."/>
            <person name="Juniper S.K."/>
            <person name="Young C.R."/>
            <person name="Angers B."/>
            <person name="Qian P.Y."/>
        </authorList>
    </citation>
    <scope>NUCLEOTIDE SEQUENCE</scope>
    <source>
        <strain evidence="1">R07B-5</strain>
    </source>
</reference>
<keyword evidence="2" id="KW-1185">Reference proteome</keyword>
<protein>
    <submittedName>
        <fullName evidence="1">Uncharacterized protein</fullName>
    </submittedName>
</protein>
<dbReference type="AlphaFoldDB" id="A0AAD9P9N9"/>
<dbReference type="Pfam" id="PF15874">
    <property type="entry name" value="Il2rg"/>
    <property type="match status" value="1"/>
</dbReference>
<name>A0AAD9P9N9_RIDPI</name>
<organism evidence="1 2">
    <name type="scientific">Ridgeia piscesae</name>
    <name type="common">Tubeworm</name>
    <dbReference type="NCBI Taxonomy" id="27915"/>
    <lineage>
        <taxon>Eukaryota</taxon>
        <taxon>Metazoa</taxon>
        <taxon>Spiralia</taxon>
        <taxon>Lophotrochozoa</taxon>
        <taxon>Annelida</taxon>
        <taxon>Polychaeta</taxon>
        <taxon>Sedentaria</taxon>
        <taxon>Canalipalpata</taxon>
        <taxon>Sabellida</taxon>
        <taxon>Siboglinidae</taxon>
        <taxon>Ridgeia</taxon>
    </lineage>
</organism>
<gene>
    <name evidence="1" type="ORF">NP493_78g07008</name>
</gene>
<evidence type="ECO:0000313" key="2">
    <source>
        <dbReference type="Proteomes" id="UP001209878"/>
    </source>
</evidence>
<proteinExistence type="predicted"/>
<dbReference type="InterPro" id="IPR039471">
    <property type="entry name" value="CXorf65-like"/>
</dbReference>
<accession>A0AAD9P9N9</accession>
<sequence length="130" mass="14345">MPLAAGRRLALGRRRDSGGAVVCVTRRQLGKSIASFTAPLPEPLGFCRVNALDIETHVAAPRKGTLGVWSTRHQNREPRGRECKGTGGRTNMHVVVRFGDKEDEVFNANCWCISLLDNIREKCQCPTDSK</sequence>